<dbReference type="CDD" id="cd20336">
    <property type="entry name" value="Rcat_RBR"/>
    <property type="match status" value="1"/>
</dbReference>
<dbReference type="AlphaFoldDB" id="A0A9D3PQJ0"/>
<evidence type="ECO:0000256" key="4">
    <source>
        <dbReference type="SAM" id="Coils"/>
    </source>
</evidence>
<dbReference type="Gene3D" id="1.20.120.1750">
    <property type="match status" value="1"/>
</dbReference>
<dbReference type="InterPro" id="IPR017907">
    <property type="entry name" value="Znf_RING_CS"/>
</dbReference>
<accession>A0A9D3PQJ0</accession>
<dbReference type="OrthoDB" id="1431934at2759"/>
<feature type="coiled-coil region" evidence="4">
    <location>
        <begin position="119"/>
        <end position="146"/>
    </location>
</feature>
<dbReference type="Proteomes" id="UP001046870">
    <property type="component" value="Chromosome 14"/>
</dbReference>
<protein>
    <recommendedName>
        <fullName evidence="8">RBR-type E3 ubiquitin transferase</fullName>
    </recommendedName>
</protein>
<reference evidence="6" key="1">
    <citation type="submission" date="2021-01" db="EMBL/GenBank/DDBJ databases">
        <authorList>
            <person name="Zahm M."/>
            <person name="Roques C."/>
            <person name="Cabau C."/>
            <person name="Klopp C."/>
            <person name="Donnadieu C."/>
            <person name="Jouanno E."/>
            <person name="Lampietro C."/>
            <person name="Louis A."/>
            <person name="Herpin A."/>
            <person name="Echchiki A."/>
            <person name="Berthelot C."/>
            <person name="Parey E."/>
            <person name="Roest-Crollius H."/>
            <person name="Braasch I."/>
            <person name="Postlethwait J."/>
            <person name="Bobe J."/>
            <person name="Montfort J."/>
            <person name="Bouchez O."/>
            <person name="Begum T."/>
            <person name="Mejri S."/>
            <person name="Adams A."/>
            <person name="Chen W.-J."/>
            <person name="Guiguen Y."/>
        </authorList>
    </citation>
    <scope>NUCLEOTIDE SEQUENCE</scope>
    <source>
        <strain evidence="6">YG-15Mar2019-1</strain>
        <tissue evidence="6">Brain</tissue>
    </source>
</reference>
<evidence type="ECO:0000256" key="5">
    <source>
        <dbReference type="SAM" id="MobiDB-lite"/>
    </source>
</evidence>
<dbReference type="EMBL" id="JAFDVH010000014">
    <property type="protein sequence ID" value="KAG7464607.1"/>
    <property type="molecule type" value="Genomic_DNA"/>
</dbReference>
<dbReference type="PROSITE" id="PS00518">
    <property type="entry name" value="ZF_RING_1"/>
    <property type="match status" value="1"/>
</dbReference>
<keyword evidence="1" id="KW-0479">Metal-binding</keyword>
<evidence type="ECO:0000256" key="1">
    <source>
        <dbReference type="ARBA" id="ARBA00022723"/>
    </source>
</evidence>
<name>A0A9D3PQJ0_MEGAT</name>
<evidence type="ECO:0000313" key="7">
    <source>
        <dbReference type="Proteomes" id="UP001046870"/>
    </source>
</evidence>
<evidence type="ECO:0000313" key="6">
    <source>
        <dbReference type="EMBL" id="KAG7464607.1"/>
    </source>
</evidence>
<dbReference type="GO" id="GO:0008270">
    <property type="term" value="F:zinc ion binding"/>
    <property type="evidence" value="ECO:0007669"/>
    <property type="project" value="UniProtKB-KW"/>
</dbReference>
<dbReference type="SUPFAM" id="SSF57850">
    <property type="entry name" value="RING/U-box"/>
    <property type="match status" value="1"/>
</dbReference>
<keyword evidence="7" id="KW-1185">Reference proteome</keyword>
<organism evidence="6 7">
    <name type="scientific">Megalops atlanticus</name>
    <name type="common">Tarpon</name>
    <name type="synonym">Clupea gigantea</name>
    <dbReference type="NCBI Taxonomy" id="7932"/>
    <lineage>
        <taxon>Eukaryota</taxon>
        <taxon>Metazoa</taxon>
        <taxon>Chordata</taxon>
        <taxon>Craniata</taxon>
        <taxon>Vertebrata</taxon>
        <taxon>Euteleostomi</taxon>
        <taxon>Actinopterygii</taxon>
        <taxon>Neopterygii</taxon>
        <taxon>Teleostei</taxon>
        <taxon>Elopiformes</taxon>
        <taxon>Megalopidae</taxon>
        <taxon>Megalops</taxon>
    </lineage>
</organism>
<sequence>MPVLTFLTLFRKVILMKSLRKRRTARKDDVAKTRDCSEIEASCETKRRKRVRDSDVTATGQDKGTKLHSAVTPMGNSPLLPTPCGHKIHPSDINSMVTTCLDKKSLDFSCPVCREAWQWEQLQELMQLSQEQLAEHQKRVDKIVEACPEIYKKCPTCSSILKRLLDSAGQPCQFCRCPRCPQSHLCWSCLSPWCFPSEAGAGHCGNRSCDVVAVLLSCDTVNNPTSHVFGCPVFRACPKCHGLIMHTVGCKYVVCPNCNHNFCFICLQKASRCCRHEDMYFSLSCKKQRAARQRFVT</sequence>
<gene>
    <name evidence="6" type="ORF">MATL_G00167440</name>
</gene>
<evidence type="ECO:0000256" key="3">
    <source>
        <dbReference type="ARBA" id="ARBA00022833"/>
    </source>
</evidence>
<comment type="caution">
    <text evidence="6">The sequence shown here is derived from an EMBL/GenBank/DDBJ whole genome shotgun (WGS) entry which is preliminary data.</text>
</comment>
<proteinExistence type="predicted"/>
<keyword evidence="3" id="KW-0862">Zinc</keyword>
<evidence type="ECO:0000256" key="2">
    <source>
        <dbReference type="ARBA" id="ARBA00022771"/>
    </source>
</evidence>
<feature type="region of interest" description="Disordered" evidence="5">
    <location>
        <begin position="50"/>
        <end position="71"/>
    </location>
</feature>
<keyword evidence="2" id="KW-0863">Zinc-finger</keyword>
<evidence type="ECO:0008006" key="8">
    <source>
        <dbReference type="Google" id="ProtNLM"/>
    </source>
</evidence>
<keyword evidence="4" id="KW-0175">Coiled coil</keyword>